<dbReference type="EMBL" id="MN740509">
    <property type="protein sequence ID" value="QHU30459.1"/>
    <property type="molecule type" value="Genomic_DNA"/>
</dbReference>
<dbReference type="AlphaFoldDB" id="A0A6C0LHN4"/>
<name>A0A6C0LHN4_9ZZZZ</name>
<evidence type="ECO:0000313" key="1">
    <source>
        <dbReference type="EMBL" id="QHU30459.1"/>
    </source>
</evidence>
<accession>A0A6C0LHN4</accession>
<organism evidence="1">
    <name type="scientific">viral metagenome</name>
    <dbReference type="NCBI Taxonomy" id="1070528"/>
    <lineage>
        <taxon>unclassified sequences</taxon>
        <taxon>metagenomes</taxon>
        <taxon>organismal metagenomes</taxon>
    </lineage>
</organism>
<reference evidence="1" key="1">
    <citation type="journal article" date="2020" name="Nature">
        <title>Giant virus diversity and host interactions through global metagenomics.</title>
        <authorList>
            <person name="Schulz F."/>
            <person name="Roux S."/>
            <person name="Paez-Espino D."/>
            <person name="Jungbluth S."/>
            <person name="Walsh D.A."/>
            <person name="Denef V.J."/>
            <person name="McMahon K.D."/>
            <person name="Konstantinidis K.T."/>
            <person name="Eloe-Fadrosh E.A."/>
            <person name="Kyrpides N.C."/>
            <person name="Woyke T."/>
        </authorList>
    </citation>
    <scope>NUCLEOTIDE SEQUENCE</scope>
    <source>
        <strain evidence="1">GVMAG-M-3300027833-19</strain>
    </source>
</reference>
<protein>
    <submittedName>
        <fullName evidence="1">Uncharacterized protein</fullName>
    </submittedName>
</protein>
<proteinExistence type="predicted"/>
<sequence>MSKGYVYKLESTIENDNRYYYGCTLWTESYLEDLESRNISTYHKYDDKLRRV</sequence>